<dbReference type="Proteomes" id="UP001149813">
    <property type="component" value="Unassembled WGS sequence"/>
</dbReference>
<dbReference type="GO" id="GO:0003723">
    <property type="term" value="F:RNA binding"/>
    <property type="evidence" value="ECO:0007669"/>
    <property type="project" value="TreeGrafter"/>
</dbReference>
<evidence type="ECO:0000256" key="8">
    <source>
        <dbReference type="SAM" id="MobiDB-lite"/>
    </source>
</evidence>
<evidence type="ECO:0000259" key="9">
    <source>
        <dbReference type="PROSITE" id="PS50158"/>
    </source>
</evidence>
<evidence type="ECO:0000256" key="4">
    <source>
        <dbReference type="ARBA" id="ARBA00022771"/>
    </source>
</evidence>
<sequence>MALPAADNGDPDLLLRVQFGGTLARRTRRKIERYIARALSRPSSRPTGRKRRRYDTSSSSSPSSDECEDPGASGLSITYYDTGFTLDTTADASDANVSYTRATHAVLGLDAAQQGLANLCFNCSLPGHDLRSCPMPADARLIEANRAAFNEKNPQQFASRLYLVAEHERRMDELRAKYAPGGALSDALREALGLAQEGDVPEYVGSMYHFGYPPAYLGCDPEQDPLLVRESRRRGQVLPEESAPETPTLHIYNDAADYDSRAHEAEEHGNENAAERPAPDGDEADSDEEGAISESESEREPERLAEQAEDRYAEDRPYNIPLVRYPGLDLSEFDFDSTSHPGRPLRPKTPRRRSDNLRYEREGRSGGRPRRSRSPQRAHGYGEPYADARHRTPRYSRDDADGYGDPQYAHAAGGGDQWARGGDQWAGMLDGYYRSADHSGSYSRCPDDRDYYDPYYPRREDDRGYYYDSLRYPGSSTGMSGTMFSPGMPMPPPNMPMPPPVPMPHRMPMPPPVPPPMPPPVPPTTLPPMPPPPIPPPQALSFNDDSQGPTTYHSLESSVASPQPQQQNEAASGAPGDRITTVAPLSSADNVSEYDSDVEDGECDMEESD</sequence>
<feature type="region of interest" description="Disordered" evidence="8">
    <location>
        <begin position="36"/>
        <end position="72"/>
    </location>
</feature>
<feature type="compositionally biased region" description="Basic and acidic residues" evidence="8">
    <location>
        <begin position="352"/>
        <end position="365"/>
    </location>
</feature>
<comment type="subcellular location">
    <subcellularLocation>
        <location evidence="1">Nucleus</location>
        <location evidence="1">Nucleoplasm</location>
    </subcellularLocation>
</comment>
<accession>A0A9W7Y0S9</accession>
<dbReference type="InterPro" id="IPR052115">
    <property type="entry name" value="NEXT_complex_subunit_ZCCHC8"/>
</dbReference>
<keyword evidence="6" id="KW-0539">Nucleus</keyword>
<feature type="region of interest" description="Disordered" evidence="8">
    <location>
        <begin position="437"/>
        <end position="458"/>
    </location>
</feature>
<name>A0A9W7Y0S9_9FUNG</name>
<reference evidence="10" key="1">
    <citation type="submission" date="2022-07" db="EMBL/GenBank/DDBJ databases">
        <title>Phylogenomic reconstructions and comparative analyses of Kickxellomycotina fungi.</title>
        <authorList>
            <person name="Reynolds N.K."/>
            <person name="Stajich J.E."/>
            <person name="Barry K."/>
            <person name="Grigoriev I.V."/>
            <person name="Crous P."/>
            <person name="Smith M.E."/>
        </authorList>
    </citation>
    <scope>NUCLEOTIDE SEQUENCE</scope>
    <source>
        <strain evidence="10">NBRC 32514</strain>
    </source>
</reference>
<evidence type="ECO:0000256" key="5">
    <source>
        <dbReference type="ARBA" id="ARBA00022833"/>
    </source>
</evidence>
<comment type="caution">
    <text evidence="10">The sequence shown here is derived from an EMBL/GenBank/DDBJ whole genome shotgun (WGS) entry which is preliminary data.</text>
</comment>
<dbReference type="Pfam" id="PF04046">
    <property type="entry name" value="PSP"/>
    <property type="match status" value="1"/>
</dbReference>
<comment type="similarity">
    <text evidence="2">Belongs to the ZCCHC8 family.</text>
</comment>
<feature type="domain" description="CCHC-type" evidence="9">
    <location>
        <begin position="120"/>
        <end position="134"/>
    </location>
</feature>
<feature type="region of interest" description="Disordered" evidence="8">
    <location>
        <begin position="261"/>
        <end position="317"/>
    </location>
</feature>
<dbReference type="OrthoDB" id="8026949at2759"/>
<dbReference type="AlphaFoldDB" id="A0A9W7Y0S9"/>
<keyword evidence="5" id="KW-0862">Zinc</keyword>
<evidence type="ECO:0000256" key="3">
    <source>
        <dbReference type="ARBA" id="ARBA00022723"/>
    </source>
</evidence>
<keyword evidence="3" id="KW-0479">Metal-binding</keyword>
<evidence type="ECO:0000313" key="10">
    <source>
        <dbReference type="EMBL" id="KAJ1721470.1"/>
    </source>
</evidence>
<dbReference type="GO" id="GO:0008270">
    <property type="term" value="F:zinc ion binding"/>
    <property type="evidence" value="ECO:0007669"/>
    <property type="project" value="UniProtKB-KW"/>
</dbReference>
<feature type="compositionally biased region" description="Basic and acidic residues" evidence="8">
    <location>
        <begin position="296"/>
        <end position="317"/>
    </location>
</feature>
<feature type="compositionally biased region" description="Polar residues" evidence="8">
    <location>
        <begin position="540"/>
        <end position="570"/>
    </location>
</feature>
<evidence type="ECO:0000256" key="1">
    <source>
        <dbReference type="ARBA" id="ARBA00004642"/>
    </source>
</evidence>
<dbReference type="GO" id="GO:0071013">
    <property type="term" value="C:catalytic step 2 spliceosome"/>
    <property type="evidence" value="ECO:0007669"/>
    <property type="project" value="TreeGrafter"/>
</dbReference>
<feature type="compositionally biased region" description="Acidic residues" evidence="8">
    <location>
        <begin position="592"/>
        <end position="609"/>
    </location>
</feature>
<dbReference type="PANTHER" id="PTHR13316">
    <property type="entry name" value="ZINC FINGER, CCHC DOMAIN CONTAINING 8"/>
    <property type="match status" value="1"/>
</dbReference>
<dbReference type="PROSITE" id="PS50158">
    <property type="entry name" value="ZF_CCHC"/>
    <property type="match status" value="1"/>
</dbReference>
<keyword evidence="4 7" id="KW-0863">Zinc-finger</keyword>
<dbReference type="EMBL" id="JANBOJ010000169">
    <property type="protein sequence ID" value="KAJ1721470.1"/>
    <property type="molecule type" value="Genomic_DNA"/>
</dbReference>
<feature type="region of interest" description="Disordered" evidence="8">
    <location>
        <begin position="484"/>
        <end position="609"/>
    </location>
</feature>
<keyword evidence="11" id="KW-1185">Reference proteome</keyword>
<proteinExistence type="inferred from homology"/>
<evidence type="ECO:0000313" key="11">
    <source>
        <dbReference type="Proteomes" id="UP001149813"/>
    </source>
</evidence>
<evidence type="ECO:0000256" key="7">
    <source>
        <dbReference type="PROSITE-ProRule" id="PRU00047"/>
    </source>
</evidence>
<organism evidence="10 11">
    <name type="scientific">Coemansia erecta</name>
    <dbReference type="NCBI Taxonomy" id="147472"/>
    <lineage>
        <taxon>Eukaryota</taxon>
        <taxon>Fungi</taxon>
        <taxon>Fungi incertae sedis</taxon>
        <taxon>Zoopagomycota</taxon>
        <taxon>Kickxellomycotina</taxon>
        <taxon>Kickxellomycetes</taxon>
        <taxon>Kickxellales</taxon>
        <taxon>Kickxellaceae</taxon>
        <taxon>Coemansia</taxon>
    </lineage>
</organism>
<dbReference type="InterPro" id="IPR006568">
    <property type="entry name" value="PSP_pro-rich"/>
</dbReference>
<feature type="compositionally biased region" description="Basic and acidic residues" evidence="8">
    <location>
        <begin position="261"/>
        <end position="279"/>
    </location>
</feature>
<feature type="compositionally biased region" description="Basic and acidic residues" evidence="8">
    <location>
        <begin position="386"/>
        <end position="400"/>
    </location>
</feature>
<feature type="region of interest" description="Disordered" evidence="8">
    <location>
        <begin position="331"/>
        <end position="418"/>
    </location>
</feature>
<dbReference type="GO" id="GO:0005654">
    <property type="term" value="C:nucleoplasm"/>
    <property type="evidence" value="ECO:0007669"/>
    <property type="project" value="UniProtKB-SubCell"/>
</dbReference>
<feature type="compositionally biased region" description="Acidic residues" evidence="8">
    <location>
        <begin position="280"/>
        <end position="295"/>
    </location>
</feature>
<feature type="compositionally biased region" description="Basic and acidic residues" evidence="8">
    <location>
        <begin position="445"/>
        <end position="458"/>
    </location>
</feature>
<evidence type="ECO:0000256" key="6">
    <source>
        <dbReference type="ARBA" id="ARBA00023242"/>
    </source>
</evidence>
<protein>
    <recommendedName>
        <fullName evidence="9">CCHC-type domain-containing protein</fullName>
    </recommendedName>
</protein>
<feature type="compositionally biased region" description="Basic residues" evidence="8">
    <location>
        <begin position="367"/>
        <end position="376"/>
    </location>
</feature>
<feature type="compositionally biased region" description="Pro residues" evidence="8">
    <location>
        <begin position="488"/>
        <end position="538"/>
    </location>
</feature>
<dbReference type="InterPro" id="IPR001878">
    <property type="entry name" value="Znf_CCHC"/>
</dbReference>
<dbReference type="PANTHER" id="PTHR13316:SF0">
    <property type="entry name" value="ZINC FINGER CCHC DOMAIN-CONTAINING PROTEIN 8"/>
    <property type="match status" value="1"/>
</dbReference>
<gene>
    <name evidence="10" type="ORF">LPJ53_004005</name>
</gene>
<evidence type="ECO:0000256" key="2">
    <source>
        <dbReference type="ARBA" id="ARBA00007497"/>
    </source>
</evidence>